<proteinExistence type="predicted"/>
<dbReference type="GO" id="GO:0046983">
    <property type="term" value="F:protein dimerization activity"/>
    <property type="evidence" value="ECO:0007669"/>
    <property type="project" value="InterPro"/>
</dbReference>
<reference evidence="2 3" key="1">
    <citation type="submission" date="2014-04" db="EMBL/GenBank/DDBJ databases">
        <authorList>
            <consortium name="DOE Joint Genome Institute"/>
            <person name="Kuo A."/>
            <person name="Kohler A."/>
            <person name="Nagy L.G."/>
            <person name="Floudas D."/>
            <person name="Copeland A."/>
            <person name="Barry K.W."/>
            <person name="Cichocki N."/>
            <person name="Veneault-Fourrey C."/>
            <person name="LaButti K."/>
            <person name="Lindquist E.A."/>
            <person name="Lipzen A."/>
            <person name="Lundell T."/>
            <person name="Morin E."/>
            <person name="Murat C."/>
            <person name="Sun H."/>
            <person name="Tunlid A."/>
            <person name="Henrissat B."/>
            <person name="Grigoriev I.V."/>
            <person name="Hibbett D.S."/>
            <person name="Martin F."/>
            <person name="Nordberg H.P."/>
            <person name="Cantor M.N."/>
            <person name="Hua S.X."/>
        </authorList>
    </citation>
    <scope>NUCLEOTIDE SEQUENCE [LARGE SCALE GENOMIC DNA]</scope>
    <source>
        <strain evidence="2 3">Foug A</strain>
    </source>
</reference>
<name>A0A0C3D9I7_9AGAM</name>
<dbReference type="InterPro" id="IPR012337">
    <property type="entry name" value="RNaseH-like_sf"/>
</dbReference>
<dbReference type="Pfam" id="PF05699">
    <property type="entry name" value="Dimer_Tnp_hAT"/>
    <property type="match status" value="1"/>
</dbReference>
<keyword evidence="3" id="KW-1185">Reference proteome</keyword>
<evidence type="ECO:0000313" key="2">
    <source>
        <dbReference type="EMBL" id="KIM52766.1"/>
    </source>
</evidence>
<feature type="domain" description="HAT C-terminal dimerisation" evidence="1">
    <location>
        <begin position="9"/>
        <end position="72"/>
    </location>
</feature>
<evidence type="ECO:0000313" key="3">
    <source>
        <dbReference type="Proteomes" id="UP000053989"/>
    </source>
</evidence>
<protein>
    <recommendedName>
        <fullName evidence="1">HAT C-terminal dimerisation domain-containing protein</fullName>
    </recommendedName>
</protein>
<gene>
    <name evidence="2" type="ORF">SCLCIDRAFT_140421</name>
</gene>
<sequence>MEDVAPGDGLKWWHEQRATYPCLPRMALDYLNIPVTSVNVEWLFSKGHVVLPYLCNCLLSQSTHALLFLGQWSKLGLIKDEDLHQVICEDLEGDKSKVELPDGWDKIHIQSTPL</sequence>
<dbReference type="HOGENOM" id="CLU_009123_11_0_1"/>
<dbReference type="InParanoid" id="A0A0C3D9I7"/>
<accession>A0A0C3D9I7</accession>
<dbReference type="AlphaFoldDB" id="A0A0C3D9I7"/>
<evidence type="ECO:0000259" key="1">
    <source>
        <dbReference type="Pfam" id="PF05699"/>
    </source>
</evidence>
<dbReference type="Proteomes" id="UP000053989">
    <property type="component" value="Unassembled WGS sequence"/>
</dbReference>
<dbReference type="SUPFAM" id="SSF53098">
    <property type="entry name" value="Ribonuclease H-like"/>
    <property type="match status" value="1"/>
</dbReference>
<dbReference type="InterPro" id="IPR008906">
    <property type="entry name" value="HATC_C_dom"/>
</dbReference>
<reference evidence="3" key="2">
    <citation type="submission" date="2015-01" db="EMBL/GenBank/DDBJ databases">
        <title>Evolutionary Origins and Diversification of the Mycorrhizal Mutualists.</title>
        <authorList>
            <consortium name="DOE Joint Genome Institute"/>
            <consortium name="Mycorrhizal Genomics Consortium"/>
            <person name="Kohler A."/>
            <person name="Kuo A."/>
            <person name="Nagy L.G."/>
            <person name="Floudas D."/>
            <person name="Copeland A."/>
            <person name="Barry K.W."/>
            <person name="Cichocki N."/>
            <person name="Veneault-Fourrey C."/>
            <person name="LaButti K."/>
            <person name="Lindquist E.A."/>
            <person name="Lipzen A."/>
            <person name="Lundell T."/>
            <person name="Morin E."/>
            <person name="Murat C."/>
            <person name="Riley R."/>
            <person name="Ohm R."/>
            <person name="Sun H."/>
            <person name="Tunlid A."/>
            <person name="Henrissat B."/>
            <person name="Grigoriev I.V."/>
            <person name="Hibbett D.S."/>
            <person name="Martin F."/>
        </authorList>
    </citation>
    <scope>NUCLEOTIDE SEQUENCE [LARGE SCALE GENOMIC DNA]</scope>
    <source>
        <strain evidence="3">Foug A</strain>
    </source>
</reference>
<organism evidence="2 3">
    <name type="scientific">Scleroderma citrinum Foug A</name>
    <dbReference type="NCBI Taxonomy" id="1036808"/>
    <lineage>
        <taxon>Eukaryota</taxon>
        <taxon>Fungi</taxon>
        <taxon>Dikarya</taxon>
        <taxon>Basidiomycota</taxon>
        <taxon>Agaricomycotina</taxon>
        <taxon>Agaricomycetes</taxon>
        <taxon>Agaricomycetidae</taxon>
        <taxon>Boletales</taxon>
        <taxon>Sclerodermatineae</taxon>
        <taxon>Sclerodermataceae</taxon>
        <taxon>Scleroderma</taxon>
    </lineage>
</organism>
<dbReference type="EMBL" id="KN822200">
    <property type="protein sequence ID" value="KIM52766.1"/>
    <property type="molecule type" value="Genomic_DNA"/>
</dbReference>
<dbReference type="OrthoDB" id="2678088at2759"/>